<dbReference type="InterPro" id="IPR029055">
    <property type="entry name" value="Ntn_hydrolases_N"/>
</dbReference>
<dbReference type="Pfam" id="PF00227">
    <property type="entry name" value="Proteasome"/>
    <property type="match status" value="1"/>
</dbReference>
<evidence type="ECO:0000313" key="6">
    <source>
        <dbReference type="Proteomes" id="UP001139887"/>
    </source>
</evidence>
<dbReference type="GO" id="GO:0005839">
    <property type="term" value="C:proteasome core complex"/>
    <property type="evidence" value="ECO:0007669"/>
    <property type="project" value="InterPro"/>
</dbReference>
<dbReference type="Proteomes" id="UP001139887">
    <property type="component" value="Unassembled WGS sequence"/>
</dbReference>
<dbReference type="InterPro" id="IPR001353">
    <property type="entry name" value="Proteasome_sua/b"/>
</dbReference>
<evidence type="ECO:0000256" key="1">
    <source>
        <dbReference type="ARBA" id="ARBA00004123"/>
    </source>
</evidence>
<accession>A0A9W8I8L2</accession>
<name>A0A9W8I8L2_9FUNG</name>
<keyword evidence="5" id="KW-0378">Hydrolase</keyword>
<dbReference type="OrthoDB" id="268479at2759"/>
<evidence type="ECO:0000313" key="5">
    <source>
        <dbReference type="EMBL" id="KAJ2850665.1"/>
    </source>
</evidence>
<organism evidence="5 6">
    <name type="scientific">Coemansia brasiliensis</name>
    <dbReference type="NCBI Taxonomy" id="2650707"/>
    <lineage>
        <taxon>Eukaryota</taxon>
        <taxon>Fungi</taxon>
        <taxon>Fungi incertae sedis</taxon>
        <taxon>Zoopagomycota</taxon>
        <taxon>Kickxellomycotina</taxon>
        <taxon>Kickxellomycetes</taxon>
        <taxon>Kickxellales</taxon>
        <taxon>Kickxellaceae</taxon>
        <taxon>Coemansia</taxon>
    </lineage>
</organism>
<evidence type="ECO:0000256" key="2">
    <source>
        <dbReference type="ARBA" id="ARBA00022490"/>
    </source>
</evidence>
<dbReference type="FunFam" id="3.60.20.10:FF:000027">
    <property type="entry name" value="Proteasome subunit beta type-6"/>
    <property type="match status" value="1"/>
</dbReference>
<keyword evidence="4" id="KW-0539">Nucleus</keyword>
<reference evidence="5" key="1">
    <citation type="submission" date="2022-07" db="EMBL/GenBank/DDBJ databases">
        <title>Phylogenomic reconstructions and comparative analyses of Kickxellomycotina fungi.</title>
        <authorList>
            <person name="Reynolds N.K."/>
            <person name="Stajich J.E."/>
            <person name="Barry K."/>
            <person name="Grigoriev I.V."/>
            <person name="Crous P."/>
            <person name="Smith M.E."/>
        </authorList>
    </citation>
    <scope>NUCLEOTIDE SEQUENCE</scope>
    <source>
        <strain evidence="5">NRRL 1566</strain>
    </source>
</reference>
<dbReference type="EC" id="3.4.25.1" evidence="5"/>
<evidence type="ECO:0000256" key="3">
    <source>
        <dbReference type="ARBA" id="ARBA00022942"/>
    </source>
</evidence>
<dbReference type="PROSITE" id="PS51476">
    <property type="entry name" value="PROTEASOME_BETA_2"/>
    <property type="match status" value="1"/>
</dbReference>
<evidence type="ECO:0000256" key="4">
    <source>
        <dbReference type="ARBA" id="ARBA00023242"/>
    </source>
</evidence>
<comment type="subcellular location">
    <subcellularLocation>
        <location evidence="1">Nucleus</location>
    </subcellularLocation>
</comment>
<dbReference type="SUPFAM" id="SSF56235">
    <property type="entry name" value="N-terminal nucleophile aminohydrolases (Ntn hydrolases)"/>
    <property type="match status" value="1"/>
</dbReference>
<proteinExistence type="predicted"/>
<gene>
    <name evidence="5" type="primary">PRE7</name>
    <name evidence="5" type="ORF">IWW36_001709</name>
</gene>
<dbReference type="GO" id="GO:0016787">
    <property type="term" value="F:hydrolase activity"/>
    <property type="evidence" value="ECO:0007669"/>
    <property type="project" value="UniProtKB-KW"/>
</dbReference>
<keyword evidence="2" id="KW-0963">Cytoplasm</keyword>
<sequence>MEFGLQLNERPMEAPREAHGHNHWNPYVDTGGTSLAIAGEDFVLVASDTRQSDGYNINTRYDSKAFELSNKTVLALSICSADGKRLYEILEQRAQLYFHKHDKPIGTEALAQLLSNTLYSRRMFPYYVFPILAGVKADGKGVAYSYDALGNMKDVTHIAYGSAAALVQPFLDSQVGFANQRNADPNRQLTRDQAMRIAIDAFTGSTERDIYTGDWLEIFVVDATGVHKEVRELKHD</sequence>
<keyword evidence="3 5" id="KW-0647">Proteasome</keyword>
<dbReference type="InterPro" id="IPR023333">
    <property type="entry name" value="Proteasome_suB-type"/>
</dbReference>
<dbReference type="AlphaFoldDB" id="A0A9W8I8L2"/>
<dbReference type="GO" id="GO:0005634">
    <property type="term" value="C:nucleus"/>
    <property type="evidence" value="ECO:0007669"/>
    <property type="project" value="UniProtKB-SubCell"/>
</dbReference>
<dbReference type="Gene3D" id="3.60.20.10">
    <property type="entry name" value="Glutamine Phosphoribosylpyrophosphate, subunit 1, domain 1"/>
    <property type="match status" value="1"/>
</dbReference>
<dbReference type="PANTHER" id="PTHR32194:SF2">
    <property type="entry name" value="PROTEASOME SUBUNIT BETA TYPE-1"/>
    <property type="match status" value="1"/>
</dbReference>
<protein>
    <submittedName>
        <fullName evidence="5">Proteasome subunit beta type-6</fullName>
        <ecNumber evidence="5">3.4.25.1</ecNumber>
    </submittedName>
</protein>
<dbReference type="PANTHER" id="PTHR32194">
    <property type="entry name" value="METALLOPROTEASE TLDD"/>
    <property type="match status" value="1"/>
</dbReference>
<dbReference type="GO" id="GO:0051603">
    <property type="term" value="P:proteolysis involved in protein catabolic process"/>
    <property type="evidence" value="ECO:0007669"/>
    <property type="project" value="InterPro"/>
</dbReference>
<comment type="caution">
    <text evidence="5">The sequence shown here is derived from an EMBL/GenBank/DDBJ whole genome shotgun (WGS) entry which is preliminary data.</text>
</comment>
<dbReference type="GO" id="GO:0005737">
    <property type="term" value="C:cytoplasm"/>
    <property type="evidence" value="ECO:0007669"/>
    <property type="project" value="TreeGrafter"/>
</dbReference>
<keyword evidence="6" id="KW-1185">Reference proteome</keyword>
<dbReference type="EMBL" id="JANBUW010000026">
    <property type="protein sequence ID" value="KAJ2850665.1"/>
    <property type="molecule type" value="Genomic_DNA"/>
</dbReference>